<dbReference type="GO" id="GO:0098552">
    <property type="term" value="C:side of membrane"/>
    <property type="evidence" value="ECO:0007669"/>
    <property type="project" value="UniProtKB-KW"/>
</dbReference>
<evidence type="ECO:0000256" key="6">
    <source>
        <dbReference type="ARBA" id="ARBA00023136"/>
    </source>
</evidence>
<organism evidence="12">
    <name type="scientific">Trypanosoma brucei</name>
    <dbReference type="NCBI Taxonomy" id="5691"/>
    <lineage>
        <taxon>Eukaryota</taxon>
        <taxon>Discoba</taxon>
        <taxon>Euglenozoa</taxon>
        <taxon>Kinetoplastea</taxon>
        <taxon>Metakinetoplastina</taxon>
        <taxon>Trypanosomatida</taxon>
        <taxon>Trypanosomatidae</taxon>
        <taxon>Trypanosoma</taxon>
    </lineage>
</organism>
<feature type="compositionally biased region" description="Basic and acidic residues" evidence="9">
    <location>
        <begin position="438"/>
        <end position="452"/>
    </location>
</feature>
<evidence type="ECO:0000256" key="8">
    <source>
        <dbReference type="ARBA" id="ARBA00023288"/>
    </source>
</evidence>
<sequence>MGQKTRSVAIVAVIELMSWALNAQSAVNAGDNSGEFAELCALVALADAKPSPPADTGKADAEYDEIQRLNMSLSGESWQSMFSDKGEKKTWLTTIPTAIKDPGDWAEQWPDWQKAMEETTKPALMEDINKAGFSTLKGLQKAAVTSQARRLAMAARELRKKRLKLKTELATPTDQQTKEELNDAVYGVKSTEKQTAALATAIEGGAANYNTVCTGTGAEIKAKTVAAALACICCNAEASNAAQVCGTSVKLTNQWTVASNLVLNDLTQPLSFCPRHQKKTVTASDIEGPLTKLQNLIRVKSGAATLGATEDGSCTGKTDGGICIKITDWGSDGSKTIANGLPWAKKLNDLMINIQKREKAVAAAHTIDEEIKAVHKKLFALPGTTGAYSEINTAGAGVAAQTTTQSQKSGQEGSADCTTHKDNKTACEKTGKCQWKGGESDTKGDCKPKEGQEQTNTSAGKKEEKCKGKLEDDCK</sequence>
<dbReference type="VEuPathDB" id="TriTrypDB:Tb1125.11.19400"/>
<comment type="function">
    <text evidence="1">VSG forms a coat on the surface of the parasite. The trypanosome evades the immune response of the host by expressing a series of antigenically distinct VSGs from an estimated 1000 VSG genes.</text>
</comment>
<feature type="compositionally biased region" description="Basic and acidic residues" evidence="9">
    <location>
        <begin position="460"/>
        <end position="475"/>
    </location>
</feature>
<evidence type="ECO:0000256" key="2">
    <source>
        <dbReference type="ARBA" id="ARBA00004609"/>
    </source>
</evidence>
<dbReference type="VEuPathDB" id="TriTrypDB:Tb427_000843600"/>
<evidence type="ECO:0000313" key="12">
    <source>
        <dbReference type="EMBL" id="APD73383.1"/>
    </source>
</evidence>
<evidence type="ECO:0000256" key="3">
    <source>
        <dbReference type="ARBA" id="ARBA00022475"/>
    </source>
</evidence>
<feature type="chain" id="PRO_5012881892" evidence="10">
    <location>
        <begin position="24"/>
        <end position="475"/>
    </location>
</feature>
<keyword evidence="3" id="KW-1003">Cell membrane</keyword>
<keyword evidence="7" id="KW-0325">Glycoprotein</keyword>
<dbReference type="AlphaFoldDB" id="A0A1J0R699"/>
<evidence type="ECO:0000259" key="11">
    <source>
        <dbReference type="Pfam" id="PF13206"/>
    </source>
</evidence>
<protein>
    <submittedName>
        <fullName evidence="12">Variant surface glycoprotein 1125.1123</fullName>
    </submittedName>
</protein>
<dbReference type="VEuPathDB" id="TriTrypDB:Tb927.9.17600"/>
<dbReference type="InterPro" id="IPR025932">
    <property type="entry name" value="Trypano_VSG_B_N_dom"/>
</dbReference>
<reference evidence="12" key="1">
    <citation type="submission" date="2016-08" db="EMBL/GenBank/DDBJ databases">
        <title>VSG repertoire of Trypanosoma brucei EATRO 1125.</title>
        <authorList>
            <person name="Cross G.A."/>
        </authorList>
    </citation>
    <scope>NUCLEOTIDE SEQUENCE</scope>
    <source>
        <strain evidence="12">EATRO 1125</strain>
    </source>
</reference>
<feature type="region of interest" description="Disordered" evidence="9">
    <location>
        <begin position="402"/>
        <end position="475"/>
    </location>
</feature>
<feature type="compositionally biased region" description="Basic and acidic residues" evidence="9">
    <location>
        <begin position="418"/>
        <end position="431"/>
    </location>
</feature>
<comment type="subcellular location">
    <subcellularLocation>
        <location evidence="2">Cell membrane</location>
        <topology evidence="2">Lipid-anchor</topology>
        <topology evidence="2">GPI-anchor</topology>
    </subcellularLocation>
</comment>
<feature type="signal peptide" evidence="10">
    <location>
        <begin position="1"/>
        <end position="23"/>
    </location>
</feature>
<evidence type="ECO:0000256" key="4">
    <source>
        <dbReference type="ARBA" id="ARBA00022622"/>
    </source>
</evidence>
<proteinExistence type="predicted"/>
<keyword evidence="6" id="KW-0472">Membrane</keyword>
<keyword evidence="5 10" id="KW-0732">Signal</keyword>
<name>A0A1J0R699_9TRYP</name>
<evidence type="ECO:0000256" key="10">
    <source>
        <dbReference type="SAM" id="SignalP"/>
    </source>
</evidence>
<feature type="domain" description="Trypanosome variant surface glycoprotein B-type N-terminal" evidence="11">
    <location>
        <begin position="17"/>
        <end position="372"/>
    </location>
</feature>
<keyword evidence="8" id="KW-0449">Lipoprotein</keyword>
<evidence type="ECO:0000256" key="5">
    <source>
        <dbReference type="ARBA" id="ARBA00022729"/>
    </source>
</evidence>
<evidence type="ECO:0000256" key="7">
    <source>
        <dbReference type="ARBA" id="ARBA00023180"/>
    </source>
</evidence>
<dbReference type="EMBL" id="KX699427">
    <property type="protein sequence ID" value="APD73383.1"/>
    <property type="molecule type" value="Genomic_DNA"/>
</dbReference>
<dbReference type="GO" id="GO:0005886">
    <property type="term" value="C:plasma membrane"/>
    <property type="evidence" value="ECO:0007669"/>
    <property type="project" value="UniProtKB-SubCell"/>
</dbReference>
<dbReference type="Pfam" id="PF13206">
    <property type="entry name" value="VSG_B"/>
    <property type="match status" value="1"/>
</dbReference>
<evidence type="ECO:0000256" key="1">
    <source>
        <dbReference type="ARBA" id="ARBA00002523"/>
    </source>
</evidence>
<keyword evidence="4" id="KW-0336">GPI-anchor</keyword>
<accession>A0A1J0R699</accession>
<evidence type="ECO:0000256" key="9">
    <source>
        <dbReference type="SAM" id="MobiDB-lite"/>
    </source>
</evidence>